<dbReference type="Proteomes" id="UP000799118">
    <property type="component" value="Unassembled WGS sequence"/>
</dbReference>
<protein>
    <submittedName>
        <fullName evidence="1">Uncharacterized protein</fullName>
    </submittedName>
</protein>
<evidence type="ECO:0000313" key="1">
    <source>
        <dbReference type="EMBL" id="KAE9384360.1"/>
    </source>
</evidence>
<sequence length="52" mass="6095">MVTATRMTRTVHPYYTVTVRIPIIAQARKPKPELYNEFINMPPTHRTQKLAL</sequence>
<gene>
    <name evidence="1" type="ORF">BT96DRAFT_929334</name>
</gene>
<reference evidence="1" key="1">
    <citation type="journal article" date="2019" name="Environ. Microbiol.">
        <title>Fungal ecological strategies reflected in gene transcription - a case study of two litter decomposers.</title>
        <authorList>
            <person name="Barbi F."/>
            <person name="Kohler A."/>
            <person name="Barry K."/>
            <person name="Baskaran P."/>
            <person name="Daum C."/>
            <person name="Fauchery L."/>
            <person name="Ihrmark K."/>
            <person name="Kuo A."/>
            <person name="LaButti K."/>
            <person name="Lipzen A."/>
            <person name="Morin E."/>
            <person name="Grigoriev I.V."/>
            <person name="Henrissat B."/>
            <person name="Lindahl B."/>
            <person name="Martin F."/>
        </authorList>
    </citation>
    <scope>NUCLEOTIDE SEQUENCE</scope>
    <source>
        <strain evidence="1">JB14</strain>
    </source>
</reference>
<dbReference type="EMBL" id="ML770161">
    <property type="protein sequence ID" value="KAE9384360.1"/>
    <property type="molecule type" value="Genomic_DNA"/>
</dbReference>
<organism evidence="1 2">
    <name type="scientific">Gymnopus androsaceus JB14</name>
    <dbReference type="NCBI Taxonomy" id="1447944"/>
    <lineage>
        <taxon>Eukaryota</taxon>
        <taxon>Fungi</taxon>
        <taxon>Dikarya</taxon>
        <taxon>Basidiomycota</taxon>
        <taxon>Agaricomycotina</taxon>
        <taxon>Agaricomycetes</taxon>
        <taxon>Agaricomycetidae</taxon>
        <taxon>Agaricales</taxon>
        <taxon>Marasmiineae</taxon>
        <taxon>Omphalotaceae</taxon>
        <taxon>Gymnopus</taxon>
    </lineage>
</organism>
<proteinExistence type="predicted"/>
<accession>A0A6A4GFW1</accession>
<keyword evidence="2" id="KW-1185">Reference proteome</keyword>
<evidence type="ECO:0000313" key="2">
    <source>
        <dbReference type="Proteomes" id="UP000799118"/>
    </source>
</evidence>
<name>A0A6A4GFW1_9AGAR</name>
<dbReference type="AlphaFoldDB" id="A0A6A4GFW1"/>